<proteinExistence type="predicted"/>
<dbReference type="EMBL" id="QMFB01000017">
    <property type="protein sequence ID" value="RAV17856.1"/>
    <property type="molecule type" value="Genomic_DNA"/>
</dbReference>
<sequence length="79" mass="9139">MFQAGKFGLQRTQGSLSQPVSEFPLLSAEIPHFQKHKQALTVDFRLIRLPQKKRSFQLHFGGGFENFFLDIRRPVRAPI</sequence>
<name>A0A329MF60_9BACL</name>
<gene>
    <name evidence="1" type="ORF">DQG23_25945</name>
</gene>
<organism evidence="1 2">
    <name type="scientific">Paenibacillus contaminans</name>
    <dbReference type="NCBI Taxonomy" id="450362"/>
    <lineage>
        <taxon>Bacteria</taxon>
        <taxon>Bacillati</taxon>
        <taxon>Bacillota</taxon>
        <taxon>Bacilli</taxon>
        <taxon>Bacillales</taxon>
        <taxon>Paenibacillaceae</taxon>
        <taxon>Paenibacillus</taxon>
    </lineage>
</organism>
<keyword evidence="2" id="KW-1185">Reference proteome</keyword>
<accession>A0A329MF60</accession>
<protein>
    <submittedName>
        <fullName evidence="1">Uncharacterized protein</fullName>
    </submittedName>
</protein>
<evidence type="ECO:0000313" key="1">
    <source>
        <dbReference type="EMBL" id="RAV17856.1"/>
    </source>
</evidence>
<comment type="caution">
    <text evidence="1">The sequence shown here is derived from an EMBL/GenBank/DDBJ whole genome shotgun (WGS) entry which is preliminary data.</text>
</comment>
<reference evidence="1 2" key="1">
    <citation type="journal article" date="2009" name="Int. J. Syst. Evol. Microbiol.">
        <title>Paenibacillus contaminans sp. nov., isolated from a contaminated laboratory plate.</title>
        <authorList>
            <person name="Chou J.H."/>
            <person name="Lee J.H."/>
            <person name="Lin M.C."/>
            <person name="Chang P.S."/>
            <person name="Arun A.B."/>
            <person name="Young C.C."/>
            <person name="Chen W.M."/>
        </authorList>
    </citation>
    <scope>NUCLEOTIDE SEQUENCE [LARGE SCALE GENOMIC DNA]</scope>
    <source>
        <strain evidence="1 2">CKOBP-6</strain>
    </source>
</reference>
<dbReference type="Proteomes" id="UP000250369">
    <property type="component" value="Unassembled WGS sequence"/>
</dbReference>
<dbReference type="AlphaFoldDB" id="A0A329MF60"/>
<evidence type="ECO:0000313" key="2">
    <source>
        <dbReference type="Proteomes" id="UP000250369"/>
    </source>
</evidence>